<evidence type="ECO:0000313" key="8">
    <source>
        <dbReference type="Proteomes" id="UP000681594"/>
    </source>
</evidence>
<keyword evidence="8" id="KW-1185">Reference proteome</keyword>
<sequence length="489" mass="53277">MARFPDPGREAGLMLADLPARAGAQAGQGSAVALMTSGLAAFAARVQAARAATASLDLQYYIWRDDLTGRLLAREVMRVADRGVRVRVLLDDMYAIGRERVLTAMDAHPNIEVRLFNATTWRRFGQLGLLLEIAFGGWHLNRRMHNKAWIADGQLAICGGRNIGDEYFDASGEFNFRDLDLAICGEAAASAQHIFERYWNHRLARPVTEVSQLPRRRNGLRGLTARLEAAWRAPEAKPLFEELRADADVAEVLKGDPSRRSSVGPHDIQVLADPPEKALGLAPEADCLATTILAVLRTARQEALLISPYFVPGAEGAALLEDLARRGVRISVVTNSLAATDVVAVHGGYARYRERLLEAGVELHELKPSGEEGASVFGSRGASLHTKALVVDCETAFVGSFNLDPRSVMLNTEMGTFVHHPEIARQLCAEHGRLAEPARSWRVTRSGSGLAWTAEVGGAEVTRHVEPDASVSRRILARLVGMLPLESQL</sequence>
<dbReference type="SMART" id="SM00155">
    <property type="entry name" value="PLDc"/>
    <property type="match status" value="2"/>
</dbReference>
<comment type="function">
    <text evidence="1">Could be a virulence factor.</text>
</comment>
<evidence type="ECO:0000256" key="2">
    <source>
        <dbReference type="ARBA" id="ARBA00004613"/>
    </source>
</evidence>
<evidence type="ECO:0000256" key="5">
    <source>
        <dbReference type="ARBA" id="ARBA00029594"/>
    </source>
</evidence>
<comment type="subcellular location">
    <subcellularLocation>
        <location evidence="2">Secreted</location>
    </subcellularLocation>
</comment>
<organism evidence="7 8">
    <name type="scientific">Pararoseomonas baculiformis</name>
    <dbReference type="NCBI Taxonomy" id="2820812"/>
    <lineage>
        <taxon>Bacteria</taxon>
        <taxon>Pseudomonadati</taxon>
        <taxon>Pseudomonadota</taxon>
        <taxon>Alphaproteobacteria</taxon>
        <taxon>Acetobacterales</taxon>
        <taxon>Acetobacteraceae</taxon>
        <taxon>Pararoseomonas</taxon>
    </lineage>
</organism>
<dbReference type="Gene3D" id="3.30.870.10">
    <property type="entry name" value="Endonuclease Chain A"/>
    <property type="match status" value="2"/>
</dbReference>
<dbReference type="SUPFAM" id="SSF56024">
    <property type="entry name" value="Phospholipase D/nuclease"/>
    <property type="match status" value="2"/>
</dbReference>
<evidence type="ECO:0000256" key="1">
    <source>
        <dbReference type="ARBA" id="ARBA00003145"/>
    </source>
</evidence>
<evidence type="ECO:0000256" key="4">
    <source>
        <dbReference type="ARBA" id="ARBA00022525"/>
    </source>
</evidence>
<dbReference type="Proteomes" id="UP000681594">
    <property type="component" value="Unassembled WGS sequence"/>
</dbReference>
<proteinExistence type="predicted"/>
<evidence type="ECO:0000256" key="3">
    <source>
        <dbReference type="ARBA" id="ARBA00018392"/>
    </source>
</evidence>
<comment type="caution">
    <text evidence="7">The sequence shown here is derived from an EMBL/GenBank/DDBJ whole genome shotgun (WGS) entry which is preliminary data.</text>
</comment>
<feature type="domain" description="PLD phosphodiesterase" evidence="6">
    <location>
        <begin position="140"/>
        <end position="167"/>
    </location>
</feature>
<dbReference type="PANTHER" id="PTHR21248">
    <property type="entry name" value="CARDIOLIPIN SYNTHASE"/>
    <property type="match status" value="1"/>
</dbReference>
<dbReference type="InterPro" id="IPR001736">
    <property type="entry name" value="PLipase_D/transphosphatidylase"/>
</dbReference>
<dbReference type="CDD" id="cd09113">
    <property type="entry name" value="PLDc_ymdC_like_2"/>
    <property type="match status" value="1"/>
</dbReference>
<dbReference type="PROSITE" id="PS50035">
    <property type="entry name" value="PLD"/>
    <property type="match status" value="2"/>
</dbReference>
<reference evidence="7 8" key="1">
    <citation type="submission" date="2021-03" db="EMBL/GenBank/DDBJ databases">
        <authorList>
            <person name="So Y."/>
        </authorList>
    </citation>
    <scope>NUCLEOTIDE SEQUENCE [LARGE SCALE GENOMIC DNA]</scope>
    <source>
        <strain evidence="7 8">SSH11</strain>
    </source>
</reference>
<evidence type="ECO:0000313" key="7">
    <source>
        <dbReference type="EMBL" id="MBP0443473.1"/>
    </source>
</evidence>
<dbReference type="Pfam" id="PF13091">
    <property type="entry name" value="PLDc_2"/>
    <property type="match status" value="2"/>
</dbReference>
<name>A0ABS4A8Z6_9PROT</name>
<evidence type="ECO:0000259" key="6">
    <source>
        <dbReference type="PROSITE" id="PS50035"/>
    </source>
</evidence>
<gene>
    <name evidence="7" type="ORF">J8J14_01665</name>
</gene>
<dbReference type="PANTHER" id="PTHR21248:SF12">
    <property type="entry name" value="CARDIOLIPIN SYNTHASE C"/>
    <property type="match status" value="1"/>
</dbReference>
<keyword evidence="4" id="KW-0964">Secreted</keyword>
<dbReference type="InterPro" id="IPR025202">
    <property type="entry name" value="PLD-like_dom"/>
</dbReference>
<dbReference type="CDD" id="cd09111">
    <property type="entry name" value="PLDc_ymdC_like_1"/>
    <property type="match status" value="1"/>
</dbReference>
<dbReference type="EMBL" id="JAGIZB010000001">
    <property type="protein sequence ID" value="MBP0443473.1"/>
    <property type="molecule type" value="Genomic_DNA"/>
</dbReference>
<protein>
    <recommendedName>
        <fullName evidence="3">Phospholipase D</fullName>
    </recommendedName>
    <alternativeName>
        <fullName evidence="5">Choline phosphatase</fullName>
    </alternativeName>
</protein>
<accession>A0ABS4A8Z6</accession>
<feature type="domain" description="PLD phosphodiesterase" evidence="6">
    <location>
        <begin position="380"/>
        <end position="407"/>
    </location>
</feature>